<dbReference type="InterPro" id="IPR000409">
    <property type="entry name" value="BEACH_dom"/>
</dbReference>
<dbReference type="GeneID" id="94824751"/>
<dbReference type="PANTHER" id="PTHR13743">
    <property type="entry name" value="BEIGE/BEACH-RELATED"/>
    <property type="match status" value="1"/>
</dbReference>
<feature type="domain" description="BEACH" evidence="1">
    <location>
        <begin position="1951"/>
        <end position="2222"/>
    </location>
</feature>
<proteinExistence type="predicted"/>
<dbReference type="CDD" id="cd06071">
    <property type="entry name" value="Beach"/>
    <property type="match status" value="1"/>
</dbReference>
<dbReference type="PROSITE" id="PS51783">
    <property type="entry name" value="PH_BEACH"/>
    <property type="match status" value="1"/>
</dbReference>
<feature type="domain" description="BEACH-type PH" evidence="2">
    <location>
        <begin position="1823"/>
        <end position="1916"/>
    </location>
</feature>
<evidence type="ECO:0000313" key="4">
    <source>
        <dbReference type="Proteomes" id="UP000179807"/>
    </source>
</evidence>
<dbReference type="InterPro" id="IPR023362">
    <property type="entry name" value="PH-BEACH_dom"/>
</dbReference>
<dbReference type="PANTHER" id="PTHR13743:SF112">
    <property type="entry name" value="BEACH DOMAIN-CONTAINING PROTEIN"/>
    <property type="match status" value="1"/>
</dbReference>
<comment type="caution">
    <text evidence="3">The sequence shown here is derived from an EMBL/GenBank/DDBJ whole genome shotgun (WGS) entry which is preliminary data.</text>
</comment>
<dbReference type="InterPro" id="IPR036372">
    <property type="entry name" value="BEACH_dom_sf"/>
</dbReference>
<gene>
    <name evidence="3" type="ORF">TRFO_01337</name>
</gene>
<dbReference type="PROSITE" id="PS50197">
    <property type="entry name" value="BEACH"/>
    <property type="match status" value="1"/>
</dbReference>
<protein>
    <recommendedName>
        <fullName evidence="5">BEACH domain-containing protein</fullName>
    </recommendedName>
</protein>
<dbReference type="InterPro" id="IPR050865">
    <property type="entry name" value="BEACH_Domain"/>
</dbReference>
<dbReference type="Pfam" id="PF02138">
    <property type="entry name" value="Beach"/>
    <property type="match status" value="1"/>
</dbReference>
<evidence type="ECO:0000259" key="2">
    <source>
        <dbReference type="PROSITE" id="PS51783"/>
    </source>
</evidence>
<dbReference type="Proteomes" id="UP000179807">
    <property type="component" value="Unassembled WGS sequence"/>
</dbReference>
<dbReference type="SUPFAM" id="SSF81837">
    <property type="entry name" value="BEACH domain"/>
    <property type="match status" value="1"/>
</dbReference>
<dbReference type="OrthoDB" id="10688171at2759"/>
<dbReference type="RefSeq" id="XP_068360332.1">
    <property type="nucleotide sequence ID" value="XM_068490047.1"/>
</dbReference>
<evidence type="ECO:0000313" key="3">
    <source>
        <dbReference type="EMBL" id="OHT07196.1"/>
    </source>
</evidence>
<dbReference type="InterPro" id="IPR013320">
    <property type="entry name" value="ConA-like_dom_sf"/>
</dbReference>
<dbReference type="SMART" id="SM01026">
    <property type="entry name" value="Beach"/>
    <property type="match status" value="1"/>
</dbReference>
<dbReference type="SUPFAM" id="SSF49899">
    <property type="entry name" value="Concanavalin A-like lectins/glucanases"/>
    <property type="match status" value="1"/>
</dbReference>
<evidence type="ECO:0008006" key="5">
    <source>
        <dbReference type="Google" id="ProtNLM"/>
    </source>
</evidence>
<sequence>MLRTVNSYLSDANALPKHKVWIEYFQKHDSLSKDFLKHYPQFSQYSDLLSYKGFDSIGLRKYLSNVQTVNELEESLVKLCHLNNPLPIQIISLCHDSIVVNESKSTHKPLLVIFNCIFRHFMCFAYQIPQMLQNNVSQIPYMTIFIDFFIRFKKCKRFAAVITIFLSVFDDFEKNWIKIFKLSAGCPEQLVCLQFLCFLPPLAETLLTDYKNLEGFECILFRLSEAVRSIKCESFVFPILQPLITILSSLQNFVSIVGPKERIDICIVASDLLNNVTKYNDLDNDQKYKLGSLCMDLYSKSSDTITDDLAISHFSIIISYSLWIISTYPENHKLIEADEGKMKIKKTSLGPIGTNEYFQTAETIPESPPLVSNNYLQQSAKLLTETCHTCQNESILISKLINSLRLSSESLNSDQYKTFAAFVMFILYHCKDSVLCDGLANNWFIILNNSLFPTEQKYDIDKNLRDTVLYILMRCFISVNTSRVEIFSACCDYINLNGNESLYLFLPFFNSLLLIDNQIDFASELIKSPLISFLINESKTNLDIFDFLRNLIFIQPASCFGSRTIMSFVFDNIPNHVLKGSLLACLDNALIVMSSNNSTNHILSSLICTLSTAIEKFLQIDKNDALPLITILSKSVHQFSSEILNSLLLASTLDILAHAIIDFNTQEFFRDIMNTYIFLCIHHSNVLSYFLSNECHIYSILIKYCKGMDHIFDAQKEIFGLLLLNVSTNIQSSIIKNFRVIPFLFEWASHSDDEVEYYKRLLDITAINSSNIYELAKTNTIEIILDIIEKKGFCEITKPFFKLYCIICSQSFPAQVFFESLNLVSNPNFDHPQKLISFFANLLHSSNKYESINSFYHFDGQCRIYGPCDVNLGNYFSFSAMIRKNKGSSQLVQPFFQLIFDQNESISFYFENQYLIFERKGSLPLKSEFITKFDIENSWISIFIEFSPDSITLYVDNIADTHIVPNSLSKLHSSFTVMIGNGFKGDMAEICFYNDSFKPPVANQIPAIYYSTRSTQDEKILNVHKEKEARFNGNVIQNANSIIDNLKTETAIYRLLPLFKRLRGCDKCKTVPPQVCKICGCLTEADGEIFLTSLLTIFNKILQYSEKIMVERRYIMILSDYIIKINEVFFTEQLLSYLISMFGSMQSNELKVEMVESFWLNNDFFSILPDKLKMKYWDSMIYQVYRISEETFNSYSNFNLLFQLAVSYYSDDSDLSVSFWRFLFTVVPNRSDFASFSLLLTIPMFHNFGYAVISSIKCIENLVSKNNQLFTKILENVDYYLPFAYIMHIPKIDLQLSAVNIIYHIAKNIQSNELMSAIYHSVACYNPTDKNNALLNFINDSFIYTHPDNRSTFDVIEFFPLLVTVSKNSEKVEALQVYKIFIDTIKNDRKEAFKMTSIPSWQFWLYRYVSLFFEIKEEITNFIFPFVVIYESILLNNLQYFQESIRQLFFFISQESKHAEFTVKTLVKNIFEDFNNDKTIIPQFGEEILAIAFIQIFYSLHFIESVSDSVPTFVSQFPFLRKFFWFPSIFVIRAYFAKLDCSSDGSWNDLKYAENIMNLIDIYCRSMITIGNIQIEAIVLFTYIAIMLMQFKSTKASYAIAKIAVHLNNAEDEIKHLCASLILRTNSQIEEKMDVSPFYSMITNFVDIDDSDAWQLYQFETMLADQCQIIDTGIFTDETNFFIEARKTTTNLLKIGNIPNNVDNTIDSFLSNITSSAFISLQNIFDDIMKRQLVVIDNERSYRSQLVKSFENELKALKSDYQKMHFKAINRISPNGRRTLISIDYNFNDHKAAALLRDFGKTEVKDKDDSDLKIKSIHLKGTRSLKNDIFRSPVRMVTPHRDYMGEIVVTLTGIIFDGFTQYRVKHIDINIKHILFIMQHMNGRNDNAAEVYTSYNRSFLFVFDNEFRTQFFHTLTKISSNENEVSQIHGKYNFFLRLRKAYGQIYQDKKKKLSDIIAKCELVEKWQNREISNYQYLYYLNVLAGRSFNDLSKYPVYPYILSEEGDNLDLTDKNAYRDLSKPIGALGPERLENLLQNYSEIDDPHEKCLYRTHFSNSMLVCGYLIRIEPFTTLHIRYQDRKFDKANRLFSSYKISLNDTADFRELIPEFFTFSQFLTNFNHFDFGENVNDVVLPKWAKSPDHFIQMNRRALESDIVSENINKWIDLMFGINRNNIEVFNVFHPNTYLENEPASPEYDALIENHIIHVGCYPLQIFNNPSPTRGYYQQPNLENLNVEHSANVIRIRKLVVILENMNIINLTNSFDMSNGLSSTTSHSLHNNSNTNNILHVNAKSFGDLIEVSSTFGLIIFGQTHDISIGIFNMKSSLIAYQKLTSATLQCFTVVGGKYLIAGLSDCSLRVYELPKVNEIRMSSYHLSSVLVVAGNLEVGVIVSYDSQCKLIFECLFEKKFIRSITLPKTKLLPFITVYKSGRVIVILRELEKATIKCISLDGNVLGEINIVGCVKEFDKYYDIDQRELLVISYHPRIISILDITTFEIVSRFVGSLKFCTIKKKNGILIDNGSMIHSIGFKLH</sequence>
<dbReference type="VEuPathDB" id="TrichDB:TRFO_01337"/>
<dbReference type="Gene3D" id="1.10.1540.10">
    <property type="entry name" value="BEACH domain"/>
    <property type="match status" value="1"/>
</dbReference>
<dbReference type="EMBL" id="MLAK01000704">
    <property type="protein sequence ID" value="OHT07196.1"/>
    <property type="molecule type" value="Genomic_DNA"/>
</dbReference>
<dbReference type="SUPFAM" id="SSF50729">
    <property type="entry name" value="PH domain-like"/>
    <property type="match status" value="1"/>
</dbReference>
<keyword evidence="4" id="KW-1185">Reference proteome</keyword>
<evidence type="ECO:0000259" key="1">
    <source>
        <dbReference type="PROSITE" id="PS50197"/>
    </source>
</evidence>
<reference evidence="3" key="1">
    <citation type="submission" date="2016-10" db="EMBL/GenBank/DDBJ databases">
        <authorList>
            <person name="Benchimol M."/>
            <person name="Almeida L.G."/>
            <person name="Vasconcelos A.T."/>
            <person name="Perreira-Neves A."/>
            <person name="Rosa I.A."/>
            <person name="Tasca T."/>
            <person name="Bogo M.R."/>
            <person name="de Souza W."/>
        </authorList>
    </citation>
    <scope>NUCLEOTIDE SEQUENCE [LARGE SCALE GENOMIC DNA]</scope>
    <source>
        <strain evidence="3">K</strain>
    </source>
</reference>
<organism evidence="3 4">
    <name type="scientific">Tritrichomonas foetus</name>
    <dbReference type="NCBI Taxonomy" id="1144522"/>
    <lineage>
        <taxon>Eukaryota</taxon>
        <taxon>Metamonada</taxon>
        <taxon>Parabasalia</taxon>
        <taxon>Tritrichomonadida</taxon>
        <taxon>Tritrichomonadidae</taxon>
        <taxon>Tritrichomonas</taxon>
    </lineage>
</organism>
<name>A0A1J4KBX6_9EUKA</name>
<accession>A0A1J4KBX6</accession>